<keyword evidence="4" id="KW-0479">Metal-binding</keyword>
<evidence type="ECO:0000313" key="8">
    <source>
        <dbReference type="EMBL" id="KAI1872608.1"/>
    </source>
</evidence>
<name>A0A9P9WNW6_9PEZI</name>
<dbReference type="SUPFAM" id="SSF102114">
    <property type="entry name" value="Radical SAM enzymes"/>
    <property type="match status" value="1"/>
</dbReference>
<proteinExistence type="predicted"/>
<comment type="caution">
    <text evidence="8">The sequence shown here is derived from an EMBL/GenBank/DDBJ whole genome shotgun (WGS) entry which is preliminary data.</text>
</comment>
<dbReference type="InterPro" id="IPR007197">
    <property type="entry name" value="rSAM"/>
</dbReference>
<reference evidence="8" key="1">
    <citation type="submission" date="2021-03" db="EMBL/GenBank/DDBJ databases">
        <title>Revisited historic fungal species revealed as producer of novel bioactive compounds through whole genome sequencing and comparative genomics.</title>
        <authorList>
            <person name="Vignolle G.A."/>
            <person name="Hochenegger N."/>
            <person name="Mach R.L."/>
            <person name="Mach-Aigner A.R."/>
            <person name="Javad Rahimi M."/>
            <person name="Salim K.A."/>
            <person name="Chan C.M."/>
            <person name="Lim L.B.L."/>
            <person name="Cai F."/>
            <person name="Druzhinina I.S."/>
            <person name="U'Ren J.M."/>
            <person name="Derntl C."/>
        </authorList>
    </citation>
    <scope>NUCLEOTIDE SEQUENCE</scope>
    <source>
        <strain evidence="8">TUCIM 5799</strain>
    </source>
</reference>
<evidence type="ECO:0000256" key="1">
    <source>
        <dbReference type="ARBA" id="ARBA00001933"/>
    </source>
</evidence>
<accession>A0A9P9WNW6</accession>
<dbReference type="Gene3D" id="3.20.20.70">
    <property type="entry name" value="Aldolase class I"/>
    <property type="match status" value="1"/>
</dbReference>
<keyword evidence="7" id="KW-0411">Iron-sulfur</keyword>
<dbReference type="InterPro" id="IPR003739">
    <property type="entry name" value="Lys_aminomutase/Glu_NH3_mut"/>
</dbReference>
<dbReference type="PANTHER" id="PTHR30538:SF0">
    <property type="entry name" value="L-LYSINE 2,3-AMINOMUTASE AQ_1632-RELATED"/>
    <property type="match status" value="1"/>
</dbReference>
<keyword evidence="2" id="KW-0004">4Fe-4S</keyword>
<evidence type="ECO:0000256" key="7">
    <source>
        <dbReference type="ARBA" id="ARBA00023014"/>
    </source>
</evidence>
<dbReference type="EMBL" id="JAFIMR010000011">
    <property type="protein sequence ID" value="KAI1872608.1"/>
    <property type="molecule type" value="Genomic_DNA"/>
</dbReference>
<dbReference type="GO" id="GO:0051539">
    <property type="term" value="F:4 iron, 4 sulfur cluster binding"/>
    <property type="evidence" value="ECO:0007669"/>
    <property type="project" value="UniProtKB-KW"/>
</dbReference>
<dbReference type="GO" id="GO:0003824">
    <property type="term" value="F:catalytic activity"/>
    <property type="evidence" value="ECO:0007669"/>
    <property type="project" value="InterPro"/>
</dbReference>
<dbReference type="NCBIfam" id="TIGR00238">
    <property type="entry name" value="KamA family radical SAM protein"/>
    <property type="match status" value="1"/>
</dbReference>
<evidence type="ECO:0000313" key="9">
    <source>
        <dbReference type="Proteomes" id="UP000829685"/>
    </source>
</evidence>
<evidence type="ECO:0000256" key="5">
    <source>
        <dbReference type="ARBA" id="ARBA00022898"/>
    </source>
</evidence>
<protein>
    <recommendedName>
        <fullName evidence="10">L-lysine 2,3-aminomutase</fullName>
    </recommendedName>
</protein>
<keyword evidence="6" id="KW-0408">Iron</keyword>
<comment type="cofactor">
    <cofactor evidence="1">
        <name>pyridoxal 5'-phosphate</name>
        <dbReference type="ChEBI" id="CHEBI:597326"/>
    </cofactor>
</comment>
<dbReference type="InterPro" id="IPR058240">
    <property type="entry name" value="rSAM_sf"/>
</dbReference>
<evidence type="ECO:0000256" key="3">
    <source>
        <dbReference type="ARBA" id="ARBA00022691"/>
    </source>
</evidence>
<dbReference type="PANTHER" id="PTHR30538">
    <property type="entry name" value="LYSINE 2,3-AMINOMUTASE-RELATED"/>
    <property type="match status" value="1"/>
</dbReference>
<evidence type="ECO:0000256" key="6">
    <source>
        <dbReference type="ARBA" id="ARBA00023004"/>
    </source>
</evidence>
<gene>
    <name evidence="8" type="ORF">JX265_005488</name>
</gene>
<sequence length="449" mass="51160">MPSVSMAEPIVPNYPQEALGRDEFWRQIPMWKDVSTQQFLSWDWSRKNVIEFHKRTNPDSFRTLLAGLLPDSVPLDRKTGMIQSRDEFIEDVFAGLTTSTMSLRIMPYVFSRINWKDPRHDPIFRQFIPLGSQMLPDHPEVKLDSLHEESDSPVNGLVHRYPDKVLFLATSVCPTYCSFCTRSYAVGADTEELEKKGLLKMTRKRWDECLAYIASTPEVQDVVISGGDSYYLAANHIVEIGYRLLAMPNVKKIRFASKGLAVSPTRILDPNDEWTTAIIAVSRQAERVGKRMALHTHFNHPNEISWVTEMASRRLRDAGVTVRNQSVLLRGVNDNVETMSKLVRTLSDTLRIAPYYVYQCDMVPKAEHFRTPLQTILDIEEQMRGSIAGFDMPTFVVDLPEGGGKRLAQSRKSYDRATGVSTFTAPAVKGDTKENKVYRYFDPLNSLIK</sequence>
<dbReference type="SFLD" id="SFLDS00029">
    <property type="entry name" value="Radical_SAM"/>
    <property type="match status" value="1"/>
</dbReference>
<keyword evidence="3" id="KW-0949">S-adenosyl-L-methionine</keyword>
<evidence type="ECO:0000256" key="2">
    <source>
        <dbReference type="ARBA" id="ARBA00022485"/>
    </source>
</evidence>
<evidence type="ECO:0000256" key="4">
    <source>
        <dbReference type="ARBA" id="ARBA00022723"/>
    </source>
</evidence>
<dbReference type="GO" id="GO:0046872">
    <property type="term" value="F:metal ion binding"/>
    <property type="evidence" value="ECO:0007669"/>
    <property type="project" value="UniProtKB-KW"/>
</dbReference>
<dbReference type="InterPro" id="IPR013785">
    <property type="entry name" value="Aldolase_TIM"/>
</dbReference>
<evidence type="ECO:0008006" key="10">
    <source>
        <dbReference type="Google" id="ProtNLM"/>
    </source>
</evidence>
<dbReference type="AlphaFoldDB" id="A0A9P9WNW6"/>
<keyword evidence="5" id="KW-0663">Pyridoxal phosphate</keyword>
<dbReference type="Proteomes" id="UP000829685">
    <property type="component" value="Unassembled WGS sequence"/>
</dbReference>
<keyword evidence="9" id="KW-1185">Reference proteome</keyword>
<organism evidence="8 9">
    <name type="scientific">Neoarthrinium moseri</name>
    <dbReference type="NCBI Taxonomy" id="1658444"/>
    <lineage>
        <taxon>Eukaryota</taxon>
        <taxon>Fungi</taxon>
        <taxon>Dikarya</taxon>
        <taxon>Ascomycota</taxon>
        <taxon>Pezizomycotina</taxon>
        <taxon>Sordariomycetes</taxon>
        <taxon>Xylariomycetidae</taxon>
        <taxon>Amphisphaeriales</taxon>
        <taxon>Apiosporaceae</taxon>
        <taxon>Neoarthrinium</taxon>
    </lineage>
</organism>
<dbReference type="SFLD" id="SFLDG01070">
    <property type="entry name" value="PLP-dependent"/>
    <property type="match status" value="1"/>
</dbReference>